<dbReference type="InterPro" id="IPR011551">
    <property type="entry name" value="NTP_PyrPHydrolase_MazG"/>
</dbReference>
<gene>
    <name evidence="2" type="ORF">IAB07_02920</name>
</gene>
<dbReference type="GO" id="GO:0046047">
    <property type="term" value="P:TTP catabolic process"/>
    <property type="evidence" value="ECO:0007669"/>
    <property type="project" value="TreeGrafter"/>
</dbReference>
<dbReference type="GO" id="GO:0006203">
    <property type="term" value="P:dGTP catabolic process"/>
    <property type="evidence" value="ECO:0007669"/>
    <property type="project" value="TreeGrafter"/>
</dbReference>
<reference evidence="2" key="1">
    <citation type="submission" date="2020-10" db="EMBL/GenBank/DDBJ databases">
        <authorList>
            <person name="Gilroy R."/>
        </authorList>
    </citation>
    <scope>NUCLEOTIDE SEQUENCE</scope>
    <source>
        <strain evidence="2">9366</strain>
    </source>
</reference>
<dbReference type="PANTHER" id="PTHR30522">
    <property type="entry name" value="NUCLEOSIDE TRIPHOSPHATE PYROPHOSPHOHYDROLASE"/>
    <property type="match status" value="1"/>
</dbReference>
<dbReference type="GO" id="GO:0046052">
    <property type="term" value="P:UTP catabolic process"/>
    <property type="evidence" value="ECO:0007669"/>
    <property type="project" value="TreeGrafter"/>
</dbReference>
<dbReference type="NCBIfam" id="TIGR00444">
    <property type="entry name" value="mazG"/>
    <property type="match status" value="1"/>
</dbReference>
<dbReference type="GO" id="GO:0046061">
    <property type="term" value="P:dATP catabolic process"/>
    <property type="evidence" value="ECO:0007669"/>
    <property type="project" value="TreeGrafter"/>
</dbReference>
<evidence type="ECO:0000259" key="1">
    <source>
        <dbReference type="Pfam" id="PF03819"/>
    </source>
</evidence>
<dbReference type="AlphaFoldDB" id="A0A9D1SJP9"/>
<reference evidence="2" key="2">
    <citation type="journal article" date="2021" name="PeerJ">
        <title>Extensive microbial diversity within the chicken gut microbiome revealed by metagenomics and culture.</title>
        <authorList>
            <person name="Gilroy R."/>
            <person name="Ravi A."/>
            <person name="Getino M."/>
            <person name="Pursley I."/>
            <person name="Horton D.L."/>
            <person name="Alikhan N.F."/>
            <person name="Baker D."/>
            <person name="Gharbi K."/>
            <person name="Hall N."/>
            <person name="Watson M."/>
            <person name="Adriaenssens E.M."/>
            <person name="Foster-Nyarko E."/>
            <person name="Jarju S."/>
            <person name="Secka A."/>
            <person name="Antonio M."/>
            <person name="Oren A."/>
            <person name="Chaudhuri R.R."/>
            <person name="La Ragione R."/>
            <person name="Hildebrand F."/>
            <person name="Pallen M.J."/>
        </authorList>
    </citation>
    <scope>NUCLEOTIDE SEQUENCE</scope>
    <source>
        <strain evidence="2">9366</strain>
    </source>
</reference>
<name>A0A9D1SJP9_9FIRM</name>
<dbReference type="SUPFAM" id="SSF101386">
    <property type="entry name" value="all-alpha NTP pyrophosphatases"/>
    <property type="match status" value="1"/>
</dbReference>
<dbReference type="GO" id="GO:0046081">
    <property type="term" value="P:dUTP catabolic process"/>
    <property type="evidence" value="ECO:0007669"/>
    <property type="project" value="TreeGrafter"/>
</dbReference>
<dbReference type="PANTHER" id="PTHR30522:SF0">
    <property type="entry name" value="NUCLEOSIDE TRIPHOSPHATE PYROPHOSPHOHYDROLASE"/>
    <property type="match status" value="1"/>
</dbReference>
<evidence type="ECO:0000313" key="3">
    <source>
        <dbReference type="Proteomes" id="UP000824145"/>
    </source>
</evidence>
<organism evidence="2 3">
    <name type="scientific">Candidatus Caccalectryoclostridium excrementigallinarum</name>
    <dbReference type="NCBI Taxonomy" id="2840710"/>
    <lineage>
        <taxon>Bacteria</taxon>
        <taxon>Bacillati</taxon>
        <taxon>Bacillota</taxon>
        <taxon>Clostridia</taxon>
        <taxon>Christensenellales</taxon>
        <taxon>Christensenellaceae</taxon>
        <taxon>Christensenellaceae incertae sedis</taxon>
        <taxon>Candidatus Caccalectryoclostridium</taxon>
    </lineage>
</organism>
<dbReference type="Proteomes" id="UP000824145">
    <property type="component" value="Unassembled WGS sequence"/>
</dbReference>
<sequence>MAELKIDAEEFLSFDGFYYDHRLKLTVKKVNAENFEKVMKKLKDLCGDNVYDGNFKVEEFRDGCEELSVPPLDLIGKKRYSFCDLMRIMYILTAENGCEWDKAQTMKSICPNMIEEAYELVTAIYNNDRENIIEEAGDVMLQSVFHCVLAEKDELFDTTDVISNLCKKLITRHTHIFGNVKASTPEQALAAWERAKSKEKNYKKASSKMDILPACLPADERAAKALKYAAKAEIGETDILRAAEKVEKDIKRIKAGENAASDLIWDAIVLLRLLKTDAEVALNEKLEKFIKAFKYAEERAGGDIMSVGAEERRKFFGEYRA</sequence>
<evidence type="ECO:0000313" key="2">
    <source>
        <dbReference type="EMBL" id="HIU62706.1"/>
    </source>
</evidence>
<dbReference type="InterPro" id="IPR004518">
    <property type="entry name" value="MazG-like_dom"/>
</dbReference>
<dbReference type="GO" id="GO:0006950">
    <property type="term" value="P:response to stress"/>
    <property type="evidence" value="ECO:0007669"/>
    <property type="project" value="UniProtKB-ARBA"/>
</dbReference>
<dbReference type="EMBL" id="DVNJ01000015">
    <property type="protein sequence ID" value="HIU62706.1"/>
    <property type="molecule type" value="Genomic_DNA"/>
</dbReference>
<feature type="domain" description="NTP pyrophosphohydrolase MazG-like" evidence="1">
    <location>
        <begin position="104"/>
        <end position="177"/>
    </location>
</feature>
<dbReference type="Gene3D" id="1.10.287.1080">
    <property type="entry name" value="MazG-like"/>
    <property type="match status" value="2"/>
</dbReference>
<dbReference type="GO" id="GO:0046076">
    <property type="term" value="P:dTTP catabolic process"/>
    <property type="evidence" value="ECO:0007669"/>
    <property type="project" value="TreeGrafter"/>
</dbReference>
<dbReference type="Pfam" id="PF03819">
    <property type="entry name" value="MazG"/>
    <property type="match status" value="1"/>
</dbReference>
<accession>A0A9D1SJP9</accession>
<dbReference type="CDD" id="cd11528">
    <property type="entry name" value="NTP-PPase_MazG_Nterm"/>
    <property type="match status" value="1"/>
</dbReference>
<protein>
    <submittedName>
        <fullName evidence="2">MazG family protein</fullName>
    </submittedName>
</protein>
<dbReference type="InterPro" id="IPR048015">
    <property type="entry name" value="NTP-PPase_MazG-like_N"/>
</dbReference>
<comment type="caution">
    <text evidence="2">The sequence shown here is derived from an EMBL/GenBank/DDBJ whole genome shotgun (WGS) entry which is preliminary data.</text>
</comment>
<dbReference type="GO" id="GO:0047429">
    <property type="term" value="F:nucleoside triphosphate diphosphatase activity"/>
    <property type="evidence" value="ECO:0007669"/>
    <property type="project" value="TreeGrafter"/>
</dbReference>
<proteinExistence type="predicted"/>
<dbReference type="FunFam" id="1.10.287.1080:FF:000001">
    <property type="entry name" value="Nucleoside triphosphate pyrophosphohydrolase"/>
    <property type="match status" value="1"/>
</dbReference>